<keyword evidence="10" id="KW-1185">Reference proteome</keyword>
<dbReference type="Proteomes" id="UP000005824">
    <property type="component" value="Unassembled WGS sequence"/>
</dbReference>
<dbReference type="GO" id="GO:0005524">
    <property type="term" value="F:ATP binding"/>
    <property type="evidence" value="ECO:0007669"/>
    <property type="project" value="InterPro"/>
</dbReference>
<dbReference type="GO" id="GO:0009330">
    <property type="term" value="C:DNA topoisomerase type II (double strand cut, ATP-hydrolyzing) complex"/>
    <property type="evidence" value="ECO:0007669"/>
    <property type="project" value="TreeGrafter"/>
</dbReference>
<dbReference type="eggNOG" id="COG0188">
    <property type="taxonomic scope" value="Bacteria"/>
</dbReference>
<dbReference type="NCBIfam" id="NF007209">
    <property type="entry name" value="PRK09631.1"/>
    <property type="match status" value="1"/>
</dbReference>
<dbReference type="GO" id="GO:0003918">
    <property type="term" value="F:DNA topoisomerase type II (double strand cut, ATP-hydrolyzing) activity"/>
    <property type="evidence" value="ECO:0007669"/>
    <property type="project" value="UniProtKB-EC"/>
</dbReference>
<dbReference type="InParanoid" id="B4D1N9"/>
<evidence type="ECO:0000259" key="8">
    <source>
        <dbReference type="PROSITE" id="PS52040"/>
    </source>
</evidence>
<comment type="caution">
    <text evidence="9">The sequence shown here is derived from an EMBL/GenBank/DDBJ whole genome shotgun (WGS) entry which is preliminary data.</text>
</comment>
<dbReference type="RefSeq" id="WP_006980152.1">
    <property type="nucleotide sequence ID" value="NZ_ABVL01000007.1"/>
</dbReference>
<dbReference type="SUPFAM" id="SSF56719">
    <property type="entry name" value="Type II DNA topoisomerase"/>
    <property type="match status" value="1"/>
</dbReference>
<accession>B4D1N9</accession>
<dbReference type="NCBIfam" id="NF009397">
    <property type="entry name" value="PRK12758.1"/>
    <property type="match status" value="1"/>
</dbReference>
<dbReference type="EMBL" id="ABVL01000007">
    <property type="protein sequence ID" value="EDY19651.1"/>
    <property type="molecule type" value="Genomic_DNA"/>
</dbReference>
<protein>
    <submittedName>
        <fullName evidence="9">DNA topoisomerase (ATP-hydrolyzing)</fullName>
        <ecNumber evidence="9">5.99.1.3</ecNumber>
    </submittedName>
</protein>
<dbReference type="Gene3D" id="1.10.268.10">
    <property type="entry name" value="Topoisomerase, domain 3"/>
    <property type="match status" value="1"/>
</dbReference>
<dbReference type="AlphaFoldDB" id="B4D1N9"/>
<evidence type="ECO:0000256" key="6">
    <source>
        <dbReference type="PROSITE-ProRule" id="PRU01384"/>
    </source>
</evidence>
<dbReference type="PROSITE" id="PS52040">
    <property type="entry name" value="TOPO_IIA"/>
    <property type="match status" value="1"/>
</dbReference>
<dbReference type="InterPro" id="IPR013757">
    <property type="entry name" value="Topo_IIA_A_a_sf"/>
</dbReference>
<keyword evidence="5 6" id="KW-0413">Isomerase</keyword>
<evidence type="ECO:0000256" key="1">
    <source>
        <dbReference type="ARBA" id="ARBA00000185"/>
    </source>
</evidence>
<evidence type="ECO:0000256" key="7">
    <source>
        <dbReference type="SAM" id="MobiDB-lite"/>
    </source>
</evidence>
<dbReference type="GO" id="GO:0006265">
    <property type="term" value="P:DNA topological change"/>
    <property type="evidence" value="ECO:0007669"/>
    <property type="project" value="UniProtKB-UniRule"/>
</dbReference>
<evidence type="ECO:0000313" key="10">
    <source>
        <dbReference type="Proteomes" id="UP000005824"/>
    </source>
</evidence>
<dbReference type="EC" id="5.99.1.3" evidence="9"/>
<reference evidence="9 10" key="1">
    <citation type="journal article" date="2011" name="J. Bacteriol.">
        <title>Genome sequence of Chthoniobacter flavus Ellin428, an aerobic heterotrophic soil bacterium.</title>
        <authorList>
            <person name="Kant R."/>
            <person name="van Passel M.W."/>
            <person name="Palva A."/>
            <person name="Lucas S."/>
            <person name="Lapidus A."/>
            <person name="Glavina Del Rio T."/>
            <person name="Dalin E."/>
            <person name="Tice H."/>
            <person name="Bruce D."/>
            <person name="Goodwin L."/>
            <person name="Pitluck S."/>
            <person name="Larimer F.W."/>
            <person name="Land M.L."/>
            <person name="Hauser L."/>
            <person name="Sangwan P."/>
            <person name="de Vos W.M."/>
            <person name="Janssen P.H."/>
            <person name="Smidt H."/>
        </authorList>
    </citation>
    <scope>NUCLEOTIDE SEQUENCE [LARGE SCALE GENOMIC DNA]</scope>
    <source>
        <strain evidence="9 10">Ellin428</strain>
    </source>
</reference>
<dbReference type="PANTHER" id="PTHR43493:SF5">
    <property type="entry name" value="DNA GYRASE SUBUNIT A, CHLOROPLASTIC_MITOCHONDRIAL"/>
    <property type="match status" value="1"/>
</dbReference>
<dbReference type="STRING" id="497964.CfE428DRAFT_2827"/>
<sequence>MAKKKSSPKNDQAELTLDNANTPATDGAAPTNGEPPAEQASSDLAPAVVEPTAELAPTRPAGEKVQNEQAPLAVSYRNWFLEYASYVILDRAVPHIDDGLKPVQRRVLHTLWDMDDGRFHKVANVVGATMKLHPHGDASIEAALVAIGQRGWLIEPQGNYGNTLTGDAAAAARYIEARLTPFARDVLFNPKTTVWQQSYDGRTKEPVTLPAKFPIVLLEGAEGIAVGLSTKILPHNFNDLCRAAINHLQGKTFRILPDFPTGGTGDFTDYNDGERGGKVKVRARIEEHSKSVLCITELPYGVTTESLIESILAANAKGKIKIKHVDDNTASKVEILVHLPPGSQPDKVVQQLYVFTSCQVQLNPAACVIVRDPETGEDRPQFMGVRDILKASVDATKELLKQELEIKLGELEQQWHWDSLERIFIEERIYRRIEKSQTWESVLEEIRTGLKPFIGNLRREVTEEDIVRLTEIRIKRISAYNRFQADEALKKIEEAIKETKHHLKNLVAYAVDWFERLQEKYGKGVKRRTTYDEIAQIDASAVVSANQRLYVNREDGFIGLNWRQHEFVTECSILDSVLTIMRDGSLKVTKVADKVFMGRKIIHIGLWPKDGDMNFYTMVYQDGETGKAFAKKFQIGGLSRDKLYSLVKSEDSKIIFLHISPSEQAMPKTLHVSVDGRSGARVRELDFDLTALPVSTRTSKGLTITKWSVKEVKAAKPLQMELEQKTAEKAKSAASAKDAPKKQGK</sequence>
<evidence type="ECO:0000256" key="5">
    <source>
        <dbReference type="ARBA" id="ARBA00023235"/>
    </source>
</evidence>
<proteinExistence type="inferred from homology"/>
<dbReference type="InterPro" id="IPR050220">
    <property type="entry name" value="Type_II_DNA_Topoisomerases"/>
</dbReference>
<dbReference type="GO" id="GO:0005737">
    <property type="term" value="C:cytoplasm"/>
    <property type="evidence" value="ECO:0007669"/>
    <property type="project" value="TreeGrafter"/>
</dbReference>
<feature type="region of interest" description="Disordered" evidence="7">
    <location>
        <begin position="1"/>
        <end position="45"/>
    </location>
</feature>
<comment type="similarity">
    <text evidence="2">Belongs to the type II topoisomerase GyrA/ParC subunit family.</text>
</comment>
<evidence type="ECO:0000256" key="4">
    <source>
        <dbReference type="ARBA" id="ARBA00023125"/>
    </source>
</evidence>
<dbReference type="GO" id="GO:0003677">
    <property type="term" value="F:DNA binding"/>
    <property type="evidence" value="ECO:0007669"/>
    <property type="project" value="UniProtKB-UniRule"/>
</dbReference>
<dbReference type="InterPro" id="IPR002205">
    <property type="entry name" value="Topo_IIA_dom_A"/>
</dbReference>
<keyword evidence="4 6" id="KW-0238">DNA-binding</keyword>
<dbReference type="Gene3D" id="3.90.199.10">
    <property type="entry name" value="Topoisomerase II, domain 5"/>
    <property type="match status" value="1"/>
</dbReference>
<keyword evidence="3 6" id="KW-0799">Topoisomerase</keyword>
<dbReference type="SMART" id="SM00434">
    <property type="entry name" value="TOP4c"/>
    <property type="match status" value="1"/>
</dbReference>
<dbReference type="Gene3D" id="3.30.1360.40">
    <property type="match status" value="1"/>
</dbReference>
<dbReference type="Pfam" id="PF00521">
    <property type="entry name" value="DNA_topoisoIV"/>
    <property type="match status" value="1"/>
</dbReference>
<dbReference type="InterPro" id="IPR013758">
    <property type="entry name" value="Topo_IIA_A/C_ab"/>
</dbReference>
<gene>
    <name evidence="9" type="ORF">CfE428DRAFT_2827</name>
</gene>
<organism evidence="9 10">
    <name type="scientific">Chthoniobacter flavus Ellin428</name>
    <dbReference type="NCBI Taxonomy" id="497964"/>
    <lineage>
        <taxon>Bacteria</taxon>
        <taxon>Pseudomonadati</taxon>
        <taxon>Verrucomicrobiota</taxon>
        <taxon>Spartobacteria</taxon>
        <taxon>Chthoniobacterales</taxon>
        <taxon>Chthoniobacteraceae</taxon>
        <taxon>Chthoniobacter</taxon>
    </lineage>
</organism>
<dbReference type="PANTHER" id="PTHR43493">
    <property type="entry name" value="DNA GYRASE/TOPOISOMERASE SUBUNIT A"/>
    <property type="match status" value="1"/>
</dbReference>
<name>B4D1N9_9BACT</name>
<evidence type="ECO:0000313" key="9">
    <source>
        <dbReference type="EMBL" id="EDY19651.1"/>
    </source>
</evidence>
<feature type="region of interest" description="Disordered" evidence="7">
    <location>
        <begin position="723"/>
        <end position="745"/>
    </location>
</feature>
<comment type="catalytic activity">
    <reaction evidence="1 6">
        <text>ATP-dependent breakage, passage and rejoining of double-stranded DNA.</text>
        <dbReference type="EC" id="5.6.2.2"/>
    </reaction>
</comment>
<evidence type="ECO:0000256" key="2">
    <source>
        <dbReference type="ARBA" id="ARBA00008263"/>
    </source>
</evidence>
<feature type="domain" description="Topo IIA-type catalytic" evidence="8">
    <location>
        <begin position="93"/>
        <end position="547"/>
    </location>
</feature>
<evidence type="ECO:0000256" key="3">
    <source>
        <dbReference type="ARBA" id="ARBA00023029"/>
    </source>
</evidence>
<feature type="active site" description="O-(5'-phospho-DNA)-tyrosine intermediate" evidence="6">
    <location>
        <position position="174"/>
    </location>
</feature>
<dbReference type="InterPro" id="IPR013760">
    <property type="entry name" value="Topo_IIA-like_dom_sf"/>
</dbReference>